<accession>A0A4S2M061</accession>
<dbReference type="AlphaFoldDB" id="A0A4S2M061"/>
<protein>
    <submittedName>
        <fullName evidence="1">Uncharacterized protein</fullName>
    </submittedName>
</protein>
<gene>
    <name evidence="1" type="ORF">CRM22_003781</name>
</gene>
<reference evidence="1 2" key="1">
    <citation type="journal article" date="2019" name="BMC Genomics">
        <title>New insights from Opisthorchis felineus genome: update on genomics of the epidemiologically important liver flukes.</title>
        <authorList>
            <person name="Ershov N.I."/>
            <person name="Mordvinov V.A."/>
            <person name="Prokhortchouk E.B."/>
            <person name="Pakharukova M.Y."/>
            <person name="Gunbin K.V."/>
            <person name="Ustyantsev K."/>
            <person name="Genaev M.A."/>
            <person name="Blinov A.G."/>
            <person name="Mazur A."/>
            <person name="Boulygina E."/>
            <person name="Tsygankova S."/>
            <person name="Khrameeva E."/>
            <person name="Chekanov N."/>
            <person name="Fan G."/>
            <person name="Xiao A."/>
            <person name="Zhang H."/>
            <person name="Xu X."/>
            <person name="Yang H."/>
            <person name="Solovyev V."/>
            <person name="Lee S.M."/>
            <person name="Liu X."/>
            <person name="Afonnikov D.A."/>
            <person name="Skryabin K.G."/>
        </authorList>
    </citation>
    <scope>NUCLEOTIDE SEQUENCE [LARGE SCALE GENOMIC DNA]</scope>
    <source>
        <strain evidence="1">AK-0245</strain>
        <tissue evidence="1">Whole organism</tissue>
    </source>
</reference>
<organism evidence="1 2">
    <name type="scientific">Opisthorchis felineus</name>
    <dbReference type="NCBI Taxonomy" id="147828"/>
    <lineage>
        <taxon>Eukaryota</taxon>
        <taxon>Metazoa</taxon>
        <taxon>Spiralia</taxon>
        <taxon>Lophotrochozoa</taxon>
        <taxon>Platyhelminthes</taxon>
        <taxon>Trematoda</taxon>
        <taxon>Digenea</taxon>
        <taxon>Opisthorchiida</taxon>
        <taxon>Opisthorchiata</taxon>
        <taxon>Opisthorchiidae</taxon>
        <taxon>Opisthorchis</taxon>
    </lineage>
</organism>
<feature type="non-terminal residue" evidence="1">
    <location>
        <position position="97"/>
    </location>
</feature>
<sequence>MNWTMLLDTSLPYSWVSANHVDEHVSQQVDVCRTYRNVELKGGWQHFQIVFVGTPDWGNNYDGVIGMAPPATGAENFWTQWKTYSGYHKPLLKLQLN</sequence>
<comment type="caution">
    <text evidence="1">The sequence shown here is derived from an EMBL/GenBank/DDBJ whole genome shotgun (WGS) entry which is preliminary data.</text>
</comment>
<dbReference type="EMBL" id="SJOL01006087">
    <property type="protein sequence ID" value="TGZ69356.1"/>
    <property type="molecule type" value="Genomic_DNA"/>
</dbReference>
<proteinExistence type="predicted"/>
<name>A0A4S2M061_OPIFE</name>
<evidence type="ECO:0000313" key="2">
    <source>
        <dbReference type="Proteomes" id="UP000308267"/>
    </source>
</evidence>
<evidence type="ECO:0000313" key="1">
    <source>
        <dbReference type="EMBL" id="TGZ69356.1"/>
    </source>
</evidence>
<keyword evidence="2" id="KW-1185">Reference proteome</keyword>
<dbReference type="Proteomes" id="UP000308267">
    <property type="component" value="Unassembled WGS sequence"/>
</dbReference>